<keyword evidence="5 7" id="KW-0560">Oxidoreductase</keyword>
<keyword evidence="3 7" id="KW-0285">Flavoprotein</keyword>
<feature type="domain" description="Acyl-CoA dehydrogenase/oxidase C-terminal" evidence="9">
    <location>
        <begin position="245"/>
        <end position="404"/>
    </location>
</feature>
<accession>A0A941DVT2</accession>
<dbReference type="Pfam" id="PF02771">
    <property type="entry name" value="Acyl-CoA_dh_N"/>
    <property type="match status" value="1"/>
</dbReference>
<evidence type="ECO:0000256" key="6">
    <source>
        <dbReference type="ARBA" id="ARBA00052546"/>
    </source>
</evidence>
<comment type="caution">
    <text evidence="12">The sequence shown here is derived from an EMBL/GenBank/DDBJ whole genome shotgun (WGS) entry which is preliminary data.</text>
</comment>
<evidence type="ECO:0000256" key="7">
    <source>
        <dbReference type="RuleBase" id="RU362125"/>
    </source>
</evidence>
<proteinExistence type="inferred from homology"/>
<name>A0A941DVT2_9BACI</name>
<comment type="catalytic activity">
    <reaction evidence="6">
        <text>a 2,3-saturated acyl-CoA + A = a 2,3-dehydroacyl-CoA + AH2</text>
        <dbReference type="Rhea" id="RHEA:48608"/>
        <dbReference type="ChEBI" id="CHEBI:13193"/>
        <dbReference type="ChEBI" id="CHEBI:17499"/>
        <dbReference type="ChEBI" id="CHEBI:60015"/>
        <dbReference type="ChEBI" id="CHEBI:65111"/>
    </reaction>
</comment>
<dbReference type="PANTHER" id="PTHR43884">
    <property type="entry name" value="ACYL-COA DEHYDROGENASE"/>
    <property type="match status" value="1"/>
</dbReference>
<dbReference type="GO" id="GO:0050660">
    <property type="term" value="F:flavin adenine dinucleotide binding"/>
    <property type="evidence" value="ECO:0007669"/>
    <property type="project" value="InterPro"/>
</dbReference>
<evidence type="ECO:0000259" key="10">
    <source>
        <dbReference type="Pfam" id="PF02770"/>
    </source>
</evidence>
<dbReference type="FunFam" id="1.10.540.10:FF:000001">
    <property type="entry name" value="Very long-chain-specific acyl-CoA dehydrogenase, mitochondrial"/>
    <property type="match status" value="1"/>
</dbReference>
<dbReference type="InterPro" id="IPR013786">
    <property type="entry name" value="AcylCoA_DH/ox_N"/>
</dbReference>
<comment type="similarity">
    <text evidence="2 7">Belongs to the acyl-CoA dehydrogenase family.</text>
</comment>
<sequence>MEKTESTHHHPIFPHESSSSFENHSDEEELFAKTIDKFVLEQVNPDMEKLEAHDYKVARELFKYAGDLGLLGADVPEAYGGLAMGKRTAGLIAEKMGFAGSFSVSFNIHSGVGTLPFVYYGTESQKQKYLSRIISGEWVGAYALTEPNAGSDALSANTTAKKVADTTDWVLNGEKQWITNAHIADVYVVFANTDQGMTAFIIERSTPGVTIGPEEKKLGIKGSSTATVILEDVRISEDQVLGEIGKGHHIALNILNLARLKLSFANIGTSKQALRIAIGYGKERKQFKQSIIQFGMIQEKIANMAIAIYGAESSAYYTADRIDRLDKENDESVLKNLSAYAMDCSVNKVAASEVLDYVVDEAVQIHGGYGYMQEYEVERIYRDARINRIFEGTNEINRLTIAKSFLKKYSQFKSTIEEELVNGSSNNLFVRYASKIVNIIMNALSNTCDLRNLNQVYARILADCVKELYVMKGSHINSEVIQKHQQFRKKMTEILCEESYYRLESNAIVLISSICSEEDKEQLINEINAFPVMHTNIITKKQEIANEVIEKNGYFLG</sequence>
<dbReference type="FunFam" id="2.40.110.10:FF:000001">
    <property type="entry name" value="Acyl-CoA dehydrogenase, mitochondrial"/>
    <property type="match status" value="1"/>
</dbReference>
<dbReference type="FunFam" id="1.20.140.10:FF:000019">
    <property type="entry name" value="Acyl-CoA dehydrogenase"/>
    <property type="match status" value="1"/>
</dbReference>
<dbReference type="SUPFAM" id="SSF47203">
    <property type="entry name" value="Acyl-CoA dehydrogenase C-terminal domain-like"/>
    <property type="match status" value="1"/>
</dbReference>
<evidence type="ECO:0000259" key="11">
    <source>
        <dbReference type="Pfam" id="PF02771"/>
    </source>
</evidence>
<dbReference type="Pfam" id="PF02770">
    <property type="entry name" value="Acyl-CoA_dh_M"/>
    <property type="match status" value="1"/>
</dbReference>
<evidence type="ECO:0000256" key="1">
    <source>
        <dbReference type="ARBA" id="ARBA00001974"/>
    </source>
</evidence>
<evidence type="ECO:0000259" key="9">
    <source>
        <dbReference type="Pfam" id="PF00441"/>
    </source>
</evidence>
<comment type="cofactor">
    <cofactor evidence="1 7">
        <name>FAD</name>
        <dbReference type="ChEBI" id="CHEBI:57692"/>
    </cofactor>
</comment>
<evidence type="ECO:0000256" key="8">
    <source>
        <dbReference type="SAM" id="MobiDB-lite"/>
    </source>
</evidence>
<dbReference type="InterPro" id="IPR036250">
    <property type="entry name" value="AcylCo_DH-like_C"/>
</dbReference>
<gene>
    <name evidence="12" type="ORF">KCX74_08250</name>
</gene>
<dbReference type="InterPro" id="IPR006091">
    <property type="entry name" value="Acyl-CoA_Oxase/DH_mid-dom"/>
</dbReference>
<dbReference type="InterPro" id="IPR037069">
    <property type="entry name" value="AcylCoA_DH/ox_N_sf"/>
</dbReference>
<evidence type="ECO:0000313" key="13">
    <source>
        <dbReference type="Proteomes" id="UP000675284"/>
    </source>
</evidence>
<dbReference type="GO" id="GO:0003995">
    <property type="term" value="F:acyl-CoA dehydrogenase activity"/>
    <property type="evidence" value="ECO:0007669"/>
    <property type="project" value="InterPro"/>
</dbReference>
<dbReference type="InterPro" id="IPR046373">
    <property type="entry name" value="Acyl-CoA_Oxase/DH_mid-dom_sf"/>
</dbReference>
<dbReference type="Gene3D" id="2.40.110.10">
    <property type="entry name" value="Butyryl-CoA Dehydrogenase, subunit A, domain 2"/>
    <property type="match status" value="1"/>
</dbReference>
<keyword evidence="13" id="KW-1185">Reference proteome</keyword>
<feature type="domain" description="Acyl-CoA oxidase/dehydrogenase middle" evidence="10">
    <location>
        <begin position="141"/>
        <end position="233"/>
    </location>
</feature>
<dbReference type="InterPro" id="IPR009075">
    <property type="entry name" value="AcylCo_DH/oxidase_C"/>
</dbReference>
<keyword evidence="4 7" id="KW-0274">FAD</keyword>
<evidence type="ECO:0000256" key="2">
    <source>
        <dbReference type="ARBA" id="ARBA00009347"/>
    </source>
</evidence>
<dbReference type="RefSeq" id="WP_026682952.1">
    <property type="nucleotide sequence ID" value="NZ_BAAACY010000045.1"/>
</dbReference>
<reference evidence="12" key="1">
    <citation type="submission" date="2021-04" db="EMBL/GenBank/DDBJ databases">
        <title>Isolation and polyphasic classification of algal microorganism.</title>
        <authorList>
            <person name="Wang S."/>
        </authorList>
    </citation>
    <scope>NUCLEOTIDE SEQUENCE</scope>
    <source>
        <strain evidence="12">720a</strain>
    </source>
</reference>
<dbReference type="AlphaFoldDB" id="A0A941DVT2"/>
<protein>
    <submittedName>
        <fullName evidence="12">Acyl-CoA dehydrogenase family protein</fullName>
    </submittedName>
</protein>
<evidence type="ECO:0000256" key="4">
    <source>
        <dbReference type="ARBA" id="ARBA00022827"/>
    </source>
</evidence>
<dbReference type="Gene3D" id="1.10.540.10">
    <property type="entry name" value="Acyl-CoA dehydrogenase/oxidase, N-terminal domain"/>
    <property type="match status" value="1"/>
</dbReference>
<dbReference type="EMBL" id="JAGSOT010000020">
    <property type="protein sequence ID" value="MBR7796034.1"/>
    <property type="molecule type" value="Genomic_DNA"/>
</dbReference>
<dbReference type="PROSITE" id="PS00072">
    <property type="entry name" value="ACYL_COA_DH_1"/>
    <property type="match status" value="1"/>
</dbReference>
<dbReference type="PROSITE" id="PS00073">
    <property type="entry name" value="ACYL_COA_DH_2"/>
    <property type="match status" value="1"/>
</dbReference>
<dbReference type="Pfam" id="PF00441">
    <property type="entry name" value="Acyl-CoA_dh_1"/>
    <property type="match status" value="1"/>
</dbReference>
<dbReference type="InterPro" id="IPR009100">
    <property type="entry name" value="AcylCoA_DH/oxidase_NM_dom_sf"/>
</dbReference>
<dbReference type="Gene3D" id="1.20.140.10">
    <property type="entry name" value="Butyryl-CoA Dehydrogenase, subunit A, domain 3"/>
    <property type="match status" value="2"/>
</dbReference>
<dbReference type="Proteomes" id="UP000675284">
    <property type="component" value="Unassembled WGS sequence"/>
</dbReference>
<dbReference type="PANTHER" id="PTHR43884:SF12">
    <property type="entry name" value="ISOVALERYL-COA DEHYDROGENASE, MITOCHONDRIAL-RELATED"/>
    <property type="match status" value="1"/>
</dbReference>
<feature type="domain" description="Acyl-CoA dehydrogenase/oxidase N-terminal" evidence="11">
    <location>
        <begin position="25"/>
        <end position="137"/>
    </location>
</feature>
<dbReference type="InterPro" id="IPR006089">
    <property type="entry name" value="Acyl-CoA_DH_CS"/>
</dbReference>
<dbReference type="SUPFAM" id="SSF56645">
    <property type="entry name" value="Acyl-CoA dehydrogenase NM domain-like"/>
    <property type="match status" value="1"/>
</dbReference>
<evidence type="ECO:0000256" key="3">
    <source>
        <dbReference type="ARBA" id="ARBA00022630"/>
    </source>
</evidence>
<evidence type="ECO:0000313" key="12">
    <source>
        <dbReference type="EMBL" id="MBR7796034.1"/>
    </source>
</evidence>
<evidence type="ECO:0000256" key="5">
    <source>
        <dbReference type="ARBA" id="ARBA00023002"/>
    </source>
</evidence>
<organism evidence="12 13">
    <name type="scientific">Virgibacillus salarius</name>
    <dbReference type="NCBI Taxonomy" id="447199"/>
    <lineage>
        <taxon>Bacteria</taxon>
        <taxon>Bacillati</taxon>
        <taxon>Bacillota</taxon>
        <taxon>Bacilli</taxon>
        <taxon>Bacillales</taxon>
        <taxon>Bacillaceae</taxon>
        <taxon>Virgibacillus</taxon>
    </lineage>
</organism>
<feature type="region of interest" description="Disordered" evidence="8">
    <location>
        <begin position="1"/>
        <end position="26"/>
    </location>
</feature>